<sequence>MYDVSIVPAPIQRRRALVQEPDELEKVDQHVEEVALVTQTQSDTGYVSLVMMMSVFRTGYYDSGVDQSSDFKTQYMHGHGHDRGEHNEYLYYEALAAVLEEPDEQQQQENWRNYNNKRIWRNYNNKECKVDGYNQLEIVKVQVVEHIDFFFIK</sequence>
<evidence type="ECO:0000313" key="2">
    <source>
        <dbReference type="Proteomes" id="UP000321393"/>
    </source>
</evidence>
<dbReference type="AlphaFoldDB" id="A0A5A7SI16"/>
<gene>
    <name evidence="1" type="ORF">E6C27_scaffold34G00500</name>
</gene>
<protein>
    <submittedName>
        <fullName evidence="1">GATA zinc finger domain-containing protein 10-like isoform X2</fullName>
    </submittedName>
</protein>
<comment type="caution">
    <text evidence="1">The sequence shown here is derived from an EMBL/GenBank/DDBJ whole genome shotgun (WGS) entry which is preliminary data.</text>
</comment>
<organism evidence="1 2">
    <name type="scientific">Cucumis melo var. makuwa</name>
    <name type="common">Oriental melon</name>
    <dbReference type="NCBI Taxonomy" id="1194695"/>
    <lineage>
        <taxon>Eukaryota</taxon>
        <taxon>Viridiplantae</taxon>
        <taxon>Streptophyta</taxon>
        <taxon>Embryophyta</taxon>
        <taxon>Tracheophyta</taxon>
        <taxon>Spermatophyta</taxon>
        <taxon>Magnoliopsida</taxon>
        <taxon>eudicotyledons</taxon>
        <taxon>Gunneridae</taxon>
        <taxon>Pentapetalae</taxon>
        <taxon>rosids</taxon>
        <taxon>fabids</taxon>
        <taxon>Cucurbitales</taxon>
        <taxon>Cucurbitaceae</taxon>
        <taxon>Benincaseae</taxon>
        <taxon>Cucumis</taxon>
    </lineage>
</organism>
<name>A0A5A7SI16_CUCMM</name>
<evidence type="ECO:0000313" key="1">
    <source>
        <dbReference type="EMBL" id="KAA0025800.1"/>
    </source>
</evidence>
<dbReference type="Proteomes" id="UP000321393">
    <property type="component" value="Unassembled WGS sequence"/>
</dbReference>
<accession>A0A5A7SI16</accession>
<proteinExistence type="predicted"/>
<reference evidence="1 2" key="1">
    <citation type="submission" date="2019-08" db="EMBL/GenBank/DDBJ databases">
        <title>Draft genome sequences of two oriental melons (Cucumis melo L. var makuwa).</title>
        <authorList>
            <person name="Kwon S.-Y."/>
        </authorList>
    </citation>
    <scope>NUCLEOTIDE SEQUENCE [LARGE SCALE GENOMIC DNA]</scope>
    <source>
        <strain evidence="2">cv. SW 3</strain>
        <tissue evidence="1">Leaf</tissue>
    </source>
</reference>
<dbReference type="EMBL" id="SSTE01023063">
    <property type="protein sequence ID" value="KAA0025800.1"/>
    <property type="molecule type" value="Genomic_DNA"/>
</dbReference>